<feature type="region of interest" description="Disordered" evidence="1">
    <location>
        <begin position="285"/>
        <end position="310"/>
    </location>
</feature>
<feature type="region of interest" description="Disordered" evidence="1">
    <location>
        <begin position="1"/>
        <end position="26"/>
    </location>
</feature>
<evidence type="ECO:0000313" key="3">
    <source>
        <dbReference type="EMBL" id="CAH0371047.1"/>
    </source>
</evidence>
<evidence type="ECO:0000256" key="1">
    <source>
        <dbReference type="SAM" id="MobiDB-lite"/>
    </source>
</evidence>
<reference evidence="3" key="2">
    <citation type="submission" date="2021-11" db="EMBL/GenBank/DDBJ databases">
        <authorList>
            <consortium name="Genoscope - CEA"/>
            <person name="William W."/>
        </authorList>
    </citation>
    <scope>NUCLEOTIDE SEQUENCE</scope>
</reference>
<evidence type="ECO:0000313" key="4">
    <source>
        <dbReference type="Proteomes" id="UP000789595"/>
    </source>
</evidence>
<keyword evidence="4" id="KW-1185">Reference proteome</keyword>
<dbReference type="EMBL" id="CAKKNE010000003">
    <property type="protein sequence ID" value="CAH0371047.1"/>
    <property type="molecule type" value="Genomic_DNA"/>
</dbReference>
<feature type="region of interest" description="Disordered" evidence="1">
    <location>
        <begin position="158"/>
        <end position="180"/>
    </location>
</feature>
<dbReference type="EMBL" id="HBIW01020519">
    <property type="protein sequence ID" value="CAE0702214.1"/>
    <property type="molecule type" value="Transcribed_RNA"/>
</dbReference>
<proteinExistence type="predicted"/>
<evidence type="ECO:0000313" key="2">
    <source>
        <dbReference type="EMBL" id="CAE0702214.1"/>
    </source>
</evidence>
<gene>
    <name evidence="2" type="ORF">PCAL00307_LOCUS17659</name>
    <name evidence="3" type="ORF">PECAL_3P09660</name>
</gene>
<accession>A0A7S4A387</accession>
<feature type="compositionally biased region" description="Pro residues" evidence="1">
    <location>
        <begin position="289"/>
        <end position="300"/>
    </location>
</feature>
<name>A0A7S4A387_9STRA</name>
<organism evidence="2">
    <name type="scientific">Pelagomonas calceolata</name>
    <dbReference type="NCBI Taxonomy" id="35677"/>
    <lineage>
        <taxon>Eukaryota</taxon>
        <taxon>Sar</taxon>
        <taxon>Stramenopiles</taxon>
        <taxon>Ochrophyta</taxon>
        <taxon>Pelagophyceae</taxon>
        <taxon>Pelagomonadales</taxon>
        <taxon>Pelagomonadaceae</taxon>
        <taxon>Pelagomonas</taxon>
    </lineage>
</organism>
<feature type="region of interest" description="Disordered" evidence="1">
    <location>
        <begin position="237"/>
        <end position="266"/>
    </location>
</feature>
<dbReference type="AlphaFoldDB" id="A0A7S4A387"/>
<dbReference type="OrthoDB" id="72550at2759"/>
<reference evidence="2" key="1">
    <citation type="submission" date="2021-01" db="EMBL/GenBank/DDBJ databases">
        <authorList>
            <person name="Corre E."/>
            <person name="Pelletier E."/>
            <person name="Niang G."/>
            <person name="Scheremetjew M."/>
            <person name="Finn R."/>
            <person name="Kale V."/>
            <person name="Holt S."/>
            <person name="Cochrane G."/>
            <person name="Meng A."/>
            <person name="Brown T."/>
            <person name="Cohen L."/>
        </authorList>
    </citation>
    <scope>NUCLEOTIDE SEQUENCE</scope>
    <source>
        <strain evidence="2">CCMP1756</strain>
    </source>
</reference>
<protein>
    <submittedName>
        <fullName evidence="2">Uncharacterized protein</fullName>
    </submittedName>
</protein>
<dbReference type="Proteomes" id="UP000789595">
    <property type="component" value="Unassembled WGS sequence"/>
</dbReference>
<sequence length="310" mass="34468">MQYLQRSRPHEYAGVRGPRPRPPWRELQRRDPIQFFRLQASRAFAISHSARDVGRTVRSSKRKFDWRFSLGPRGSEKVVELYISVVSGKRLLMYDGVEILNITSSKDKLHHEWRIDGAHTCKLAAVYDSFELSIDTVPFHQLPQRQTCTAAEADRLDARSSETAQRMAAAATTPPPPTEEDLEQLAKCVMYADARCTRENALKFLAKRNFDPEQAAQAYTAMRDATPDQLGEDAFVEEGDRSDSPIKQISAPPPIPPRSPELQPRPLVARGGTVTLADGTVIHSSMAPALPPRSTLPPVPSASGDLLGFS</sequence>